<comment type="caution">
    <text evidence="2">The sequence shown here is derived from an EMBL/GenBank/DDBJ whole genome shotgun (WGS) entry which is preliminary data.</text>
</comment>
<dbReference type="Pfam" id="PF00561">
    <property type="entry name" value="Abhydrolase_1"/>
    <property type="match status" value="1"/>
</dbReference>
<dbReference type="RefSeq" id="WP_183415321.1">
    <property type="nucleotide sequence ID" value="NZ_JACHXA010000002.1"/>
</dbReference>
<evidence type="ECO:0000313" key="3">
    <source>
        <dbReference type="Proteomes" id="UP000581135"/>
    </source>
</evidence>
<dbReference type="AlphaFoldDB" id="A0A839SS10"/>
<protein>
    <submittedName>
        <fullName evidence="2">N-formylmaleamate deformylase</fullName>
        <ecNumber evidence="2">3.5.1.106</ecNumber>
    </submittedName>
</protein>
<dbReference type="EC" id="3.5.1.106" evidence="2"/>
<accession>A0A839SS10</accession>
<dbReference type="PANTHER" id="PTHR43798">
    <property type="entry name" value="MONOACYLGLYCEROL LIPASE"/>
    <property type="match status" value="1"/>
</dbReference>
<dbReference type="EMBL" id="JACHXA010000002">
    <property type="protein sequence ID" value="MBB3064500.1"/>
    <property type="molecule type" value="Genomic_DNA"/>
</dbReference>
<dbReference type="Gene3D" id="3.40.50.1820">
    <property type="entry name" value="alpha/beta hydrolase"/>
    <property type="match status" value="1"/>
</dbReference>
<name>A0A839SS10_9PROT</name>
<dbReference type="PANTHER" id="PTHR43798:SF33">
    <property type="entry name" value="HYDROLASE, PUTATIVE (AFU_ORTHOLOGUE AFUA_2G14860)-RELATED"/>
    <property type="match status" value="1"/>
</dbReference>
<keyword evidence="3" id="KW-1185">Reference proteome</keyword>
<proteinExistence type="predicted"/>
<dbReference type="InterPro" id="IPR050266">
    <property type="entry name" value="AB_hydrolase_sf"/>
</dbReference>
<dbReference type="InterPro" id="IPR000073">
    <property type="entry name" value="AB_hydrolase_1"/>
</dbReference>
<dbReference type="Proteomes" id="UP000581135">
    <property type="component" value="Unassembled WGS sequence"/>
</dbReference>
<gene>
    <name evidence="2" type="ORF">FHR98_000772</name>
</gene>
<evidence type="ECO:0000259" key="1">
    <source>
        <dbReference type="Pfam" id="PF00561"/>
    </source>
</evidence>
<keyword evidence="2" id="KW-0378">Hydrolase</keyword>
<dbReference type="GO" id="GO:0016020">
    <property type="term" value="C:membrane"/>
    <property type="evidence" value="ECO:0007669"/>
    <property type="project" value="TreeGrafter"/>
</dbReference>
<organism evidence="2 3">
    <name type="scientific">Limibacillus halophilus</name>
    <dbReference type="NCBI Taxonomy" id="1579333"/>
    <lineage>
        <taxon>Bacteria</taxon>
        <taxon>Pseudomonadati</taxon>
        <taxon>Pseudomonadota</taxon>
        <taxon>Alphaproteobacteria</taxon>
        <taxon>Rhodospirillales</taxon>
        <taxon>Rhodovibrionaceae</taxon>
        <taxon>Limibacillus</taxon>
    </lineage>
</organism>
<dbReference type="SUPFAM" id="SSF53474">
    <property type="entry name" value="alpha/beta-Hydrolases"/>
    <property type="match status" value="1"/>
</dbReference>
<dbReference type="GO" id="GO:0016787">
    <property type="term" value="F:hydrolase activity"/>
    <property type="evidence" value="ECO:0007669"/>
    <property type="project" value="UniProtKB-KW"/>
</dbReference>
<dbReference type="PRINTS" id="PR00111">
    <property type="entry name" value="ABHYDROLASE"/>
</dbReference>
<sequence length="273" mass="29765">MKVQIAGKSQYVEANGLRHHLLTYGNAGAPAVFMLPGITSPAATADFLAIRIAALGFTVYVPDIRGRGQTEIAPPGGYRLSDYAADVHGLIRALGLHKPVIIGHSMGARIAAAYATTYAMEDHGLLVLVDPPVCGPGRGGYPTSLESFMTQLKEAKAGTTLDEVRRFYPKWPERELQLRIEVLPQCDETAVRESHAGFETENFFPYWERITQPAVLIYGGNSPVVTREGAADLARANPTIRLYCVREAGHMIPWDNEAGFFQTLEPILADAKS</sequence>
<dbReference type="InterPro" id="IPR029058">
    <property type="entry name" value="AB_hydrolase_fold"/>
</dbReference>
<feature type="domain" description="AB hydrolase-1" evidence="1">
    <location>
        <begin position="48"/>
        <end position="256"/>
    </location>
</feature>
<reference evidence="2 3" key="1">
    <citation type="submission" date="2020-08" db="EMBL/GenBank/DDBJ databases">
        <title>Genomic Encyclopedia of Type Strains, Phase III (KMG-III): the genomes of soil and plant-associated and newly described type strains.</title>
        <authorList>
            <person name="Whitman W."/>
        </authorList>
    </citation>
    <scope>NUCLEOTIDE SEQUENCE [LARGE SCALE GENOMIC DNA]</scope>
    <source>
        <strain evidence="2 3">CECT 8803</strain>
    </source>
</reference>
<evidence type="ECO:0000313" key="2">
    <source>
        <dbReference type="EMBL" id="MBB3064500.1"/>
    </source>
</evidence>